<proteinExistence type="predicted"/>
<dbReference type="RefSeq" id="XP_018736173.1">
    <property type="nucleotide sequence ID" value="XM_018881723.1"/>
</dbReference>
<dbReference type="KEGG" id="slb:AWJ20_4639"/>
<name>A0A167E6A8_9ASCO</name>
<keyword evidence="2" id="KW-0472">Membrane</keyword>
<feature type="compositionally biased region" description="Polar residues" evidence="1">
    <location>
        <begin position="35"/>
        <end position="51"/>
    </location>
</feature>
<evidence type="ECO:0000256" key="1">
    <source>
        <dbReference type="SAM" id="MobiDB-lite"/>
    </source>
</evidence>
<dbReference type="GO" id="GO:0032456">
    <property type="term" value="P:endocytic recycling"/>
    <property type="evidence" value="ECO:0007669"/>
    <property type="project" value="TreeGrafter"/>
</dbReference>
<feature type="domain" description="P-type ATPase N-terminal" evidence="3">
    <location>
        <begin position="274"/>
        <end position="339"/>
    </location>
</feature>
<dbReference type="GO" id="GO:0140326">
    <property type="term" value="F:ATPase-coupled intramembrane lipid transporter activity"/>
    <property type="evidence" value="ECO:0007669"/>
    <property type="project" value="TreeGrafter"/>
</dbReference>
<accession>A0A167E6A8</accession>
<dbReference type="SUPFAM" id="SSF81653">
    <property type="entry name" value="Calcium ATPase, transduction domain A"/>
    <property type="match status" value="1"/>
</dbReference>
<dbReference type="AlphaFoldDB" id="A0A167E6A8"/>
<dbReference type="PANTHER" id="PTHR24092:SF150">
    <property type="entry name" value="PHOSPHOLIPID-TRANSPORTING ATPASE"/>
    <property type="match status" value="1"/>
</dbReference>
<dbReference type="Pfam" id="PF16209">
    <property type="entry name" value="PhoLip_ATPase_N"/>
    <property type="match status" value="1"/>
</dbReference>
<protein>
    <submittedName>
        <fullName evidence="4">Aminophospholipid-translocating P4-type ATPase DRS2</fullName>
    </submittedName>
</protein>
<evidence type="ECO:0000256" key="2">
    <source>
        <dbReference type="SAM" id="Phobius"/>
    </source>
</evidence>
<dbReference type="GO" id="GO:0045332">
    <property type="term" value="P:phospholipid translocation"/>
    <property type="evidence" value="ECO:0007669"/>
    <property type="project" value="TreeGrafter"/>
</dbReference>
<dbReference type="GO" id="GO:0006892">
    <property type="term" value="P:post-Golgi vesicle-mediated transport"/>
    <property type="evidence" value="ECO:0007669"/>
    <property type="project" value="TreeGrafter"/>
</dbReference>
<keyword evidence="2" id="KW-1133">Transmembrane helix</keyword>
<reference evidence="4 5" key="1">
    <citation type="submission" date="2016-02" db="EMBL/GenBank/DDBJ databases">
        <title>Complete genome sequence and transcriptome regulation of the pentose utilising yeast Sugiyamaella lignohabitans.</title>
        <authorList>
            <person name="Bellasio M."/>
            <person name="Peymann A."/>
            <person name="Valli M."/>
            <person name="Sipitzky M."/>
            <person name="Graf A."/>
            <person name="Sauer M."/>
            <person name="Marx H."/>
            <person name="Mattanovich D."/>
        </authorList>
    </citation>
    <scope>NUCLEOTIDE SEQUENCE [LARGE SCALE GENOMIC DNA]</scope>
    <source>
        <strain evidence="4 5">CBS 10342</strain>
    </source>
</reference>
<keyword evidence="2" id="KW-0812">Transmembrane</keyword>
<sequence>MANYHGRGQAGNIPDEFSLIDHPSVPDPEPENPFDSRNASTTQIGHTSTSAPLAGHDEDLDLFNGDSYHTNTTGNGGTRNGISASNGGIQQTSSNPGDWDYLTPVDSSPYYDSPYNNASNPYLDGTGIVSGHDQDDFIMDSGSGIGSGSGRHDTIGLTHQATGKHYGAKGGISGFYSNVRSKLGLNPAYTEMDLPLTEHATAGGAGRGGSGAATGIGSGSRVGFSGGAGGSGSGGRGANEDRTETANDYDIRKFYYKLLGKKMPDASSLGPRIVTLNDPAANQLGYKGNHISTTKYNAFTFIPKFLFEQFSKYANLFFLCTALIQQVPNVTPTNRYTTIGTLAVVLLVSAFKELVEDVKRSNADKELNNSKVEVLNTNGEFETRRWVKLSVGDIVRIKSEEPFPADILLLASSEPEGLCYIETANLDGETNLKIKQSRVETSTLVSTQDLSRLRGRILSEQPNSSLYTYEATLELTGQDKMALAPDQLLLRGATLRNTPWIHGVVVFTGHETKLMRNATAAPIKRTAVEHMINLQIIFLFSILLILAIVSSMGNVIKIKVTASTMWYLQLEGTSLVKQFFQDLLTYWVLFSNLVPIR</sequence>
<dbReference type="InterPro" id="IPR008250">
    <property type="entry name" value="ATPase_P-typ_transduc_dom_A_sf"/>
</dbReference>
<dbReference type="GO" id="GO:0005802">
    <property type="term" value="C:trans-Golgi network"/>
    <property type="evidence" value="ECO:0007669"/>
    <property type="project" value="TreeGrafter"/>
</dbReference>
<gene>
    <name evidence="4" type="primary">DRS2</name>
    <name evidence="4" type="ORF">AWJ20_4639</name>
</gene>
<evidence type="ECO:0000313" key="4">
    <source>
        <dbReference type="EMBL" id="ANB13696.1"/>
    </source>
</evidence>
<keyword evidence="5" id="KW-1185">Reference proteome</keyword>
<dbReference type="GO" id="GO:0005886">
    <property type="term" value="C:plasma membrane"/>
    <property type="evidence" value="ECO:0007669"/>
    <property type="project" value="TreeGrafter"/>
</dbReference>
<feature type="compositionally biased region" description="Polar residues" evidence="1">
    <location>
        <begin position="82"/>
        <end position="96"/>
    </location>
</feature>
<dbReference type="GeneID" id="30036793"/>
<dbReference type="SUPFAM" id="SSF81665">
    <property type="entry name" value="Calcium ATPase, transmembrane domain M"/>
    <property type="match status" value="1"/>
</dbReference>
<organism evidence="4 5">
    <name type="scientific">Sugiyamaella lignohabitans</name>
    <dbReference type="NCBI Taxonomy" id="796027"/>
    <lineage>
        <taxon>Eukaryota</taxon>
        <taxon>Fungi</taxon>
        <taxon>Dikarya</taxon>
        <taxon>Ascomycota</taxon>
        <taxon>Saccharomycotina</taxon>
        <taxon>Dipodascomycetes</taxon>
        <taxon>Dipodascales</taxon>
        <taxon>Trichomonascaceae</taxon>
        <taxon>Sugiyamaella</taxon>
    </lineage>
</organism>
<feature type="region of interest" description="Disordered" evidence="1">
    <location>
        <begin position="1"/>
        <end position="99"/>
    </location>
</feature>
<dbReference type="EMBL" id="CP014502">
    <property type="protein sequence ID" value="ANB13696.1"/>
    <property type="molecule type" value="Genomic_DNA"/>
</dbReference>
<evidence type="ECO:0000313" key="5">
    <source>
        <dbReference type="Proteomes" id="UP000189580"/>
    </source>
</evidence>
<dbReference type="Proteomes" id="UP000189580">
    <property type="component" value="Chromosome d"/>
</dbReference>
<evidence type="ECO:0000259" key="3">
    <source>
        <dbReference type="Pfam" id="PF16209"/>
    </source>
</evidence>
<dbReference type="InterPro" id="IPR032631">
    <property type="entry name" value="P-type_ATPase_N"/>
</dbReference>
<dbReference type="PANTHER" id="PTHR24092">
    <property type="entry name" value="PROBABLE PHOSPHOLIPID-TRANSPORTING ATPASE"/>
    <property type="match status" value="1"/>
</dbReference>
<dbReference type="FunFam" id="2.70.150.10:FF:000026">
    <property type="entry name" value="Phospholipid-transporting ATPase"/>
    <property type="match status" value="1"/>
</dbReference>
<dbReference type="InterPro" id="IPR023298">
    <property type="entry name" value="ATPase_P-typ_TM_dom_sf"/>
</dbReference>
<dbReference type="Gene3D" id="2.70.150.10">
    <property type="entry name" value="Calcium-transporting ATPase, cytoplasmic transduction domain A"/>
    <property type="match status" value="1"/>
</dbReference>
<feature type="transmembrane region" description="Helical" evidence="2">
    <location>
        <begin position="534"/>
        <end position="556"/>
    </location>
</feature>
<dbReference type="OrthoDB" id="377733at2759"/>